<protein>
    <recommendedName>
        <fullName evidence="1">VOC domain-containing protein</fullName>
    </recommendedName>
</protein>
<dbReference type="SUPFAM" id="SSF54593">
    <property type="entry name" value="Glyoxalase/Bleomycin resistance protein/Dihydroxybiphenyl dioxygenase"/>
    <property type="match status" value="1"/>
</dbReference>
<keyword evidence="3" id="KW-1185">Reference proteome</keyword>
<proteinExistence type="predicted"/>
<sequence>MLTTKHAFSGFSVDDIEAARVFYGETLGFDVKLNGMGILEITLPGGAAAIAYPKDDHVPATFTILNFAVDDIDVAVDELTAAGVTMERYEGMPHDEKGVLRGKAANRGPDIVWFLDPSGNILSALSD</sequence>
<organism evidence="2 3">
    <name type="scientific">Herbiconiux ginsengi</name>
    <dbReference type="NCBI Taxonomy" id="381665"/>
    <lineage>
        <taxon>Bacteria</taxon>
        <taxon>Bacillati</taxon>
        <taxon>Actinomycetota</taxon>
        <taxon>Actinomycetes</taxon>
        <taxon>Micrococcales</taxon>
        <taxon>Microbacteriaceae</taxon>
        <taxon>Herbiconiux</taxon>
    </lineage>
</organism>
<dbReference type="InterPro" id="IPR029068">
    <property type="entry name" value="Glyas_Bleomycin-R_OHBP_Dase"/>
</dbReference>
<dbReference type="InterPro" id="IPR004360">
    <property type="entry name" value="Glyas_Fos-R_dOase_dom"/>
</dbReference>
<accession>A0A1H3QJV8</accession>
<dbReference type="Pfam" id="PF00903">
    <property type="entry name" value="Glyoxalase"/>
    <property type="match status" value="1"/>
</dbReference>
<dbReference type="PROSITE" id="PS51819">
    <property type="entry name" value="VOC"/>
    <property type="match status" value="1"/>
</dbReference>
<gene>
    <name evidence="2" type="ORF">SAMN05216554_2557</name>
</gene>
<dbReference type="RefSeq" id="WP_092554135.1">
    <property type="nucleotide sequence ID" value="NZ_FNPZ01000002.1"/>
</dbReference>
<dbReference type="Proteomes" id="UP000198891">
    <property type="component" value="Unassembled WGS sequence"/>
</dbReference>
<feature type="domain" description="VOC" evidence="1">
    <location>
        <begin position="3"/>
        <end position="127"/>
    </location>
</feature>
<dbReference type="OrthoDB" id="9804907at2"/>
<evidence type="ECO:0000313" key="2">
    <source>
        <dbReference type="EMBL" id="SDZ13255.1"/>
    </source>
</evidence>
<evidence type="ECO:0000313" key="3">
    <source>
        <dbReference type="Proteomes" id="UP000198891"/>
    </source>
</evidence>
<evidence type="ECO:0000259" key="1">
    <source>
        <dbReference type="PROSITE" id="PS51819"/>
    </source>
</evidence>
<dbReference type="STRING" id="381665.SAMN05216554_2557"/>
<dbReference type="Gene3D" id="3.10.180.10">
    <property type="entry name" value="2,3-Dihydroxybiphenyl 1,2-Dioxygenase, domain 1"/>
    <property type="match status" value="1"/>
</dbReference>
<dbReference type="InterPro" id="IPR037523">
    <property type="entry name" value="VOC_core"/>
</dbReference>
<name>A0A1H3QJV8_9MICO</name>
<reference evidence="2 3" key="1">
    <citation type="submission" date="2016-10" db="EMBL/GenBank/DDBJ databases">
        <authorList>
            <person name="de Groot N.N."/>
        </authorList>
    </citation>
    <scope>NUCLEOTIDE SEQUENCE [LARGE SCALE GENOMIC DNA]</scope>
    <source>
        <strain evidence="2 3">CGMCC 4.3491</strain>
    </source>
</reference>
<dbReference type="EMBL" id="FNPZ01000002">
    <property type="protein sequence ID" value="SDZ13255.1"/>
    <property type="molecule type" value="Genomic_DNA"/>
</dbReference>
<dbReference type="AlphaFoldDB" id="A0A1H3QJV8"/>